<name>A0ABT0DJK5_9HYPH</name>
<organism evidence="3 4">
    <name type="scientific">Ancylobacter koreensis</name>
    <dbReference type="NCBI Taxonomy" id="266121"/>
    <lineage>
        <taxon>Bacteria</taxon>
        <taxon>Pseudomonadati</taxon>
        <taxon>Pseudomonadota</taxon>
        <taxon>Alphaproteobacteria</taxon>
        <taxon>Hyphomicrobiales</taxon>
        <taxon>Xanthobacteraceae</taxon>
        <taxon>Ancylobacter</taxon>
    </lineage>
</organism>
<evidence type="ECO:0000256" key="1">
    <source>
        <dbReference type="SAM" id="MobiDB-lite"/>
    </source>
</evidence>
<dbReference type="Proteomes" id="UP001202867">
    <property type="component" value="Unassembled WGS sequence"/>
</dbReference>
<dbReference type="InterPro" id="IPR032635">
    <property type="entry name" value="Anti_2"/>
</dbReference>
<evidence type="ECO:0000313" key="3">
    <source>
        <dbReference type="EMBL" id="MCK0207465.1"/>
    </source>
</evidence>
<dbReference type="EMBL" id="JALKCG010000001">
    <property type="protein sequence ID" value="MCK0207465.1"/>
    <property type="molecule type" value="Genomic_DNA"/>
</dbReference>
<evidence type="ECO:0000259" key="2">
    <source>
        <dbReference type="Pfam" id="PF16998"/>
    </source>
</evidence>
<dbReference type="RefSeq" id="WP_247199384.1">
    <property type="nucleotide sequence ID" value="NZ_JALKCG010000001.1"/>
</dbReference>
<dbReference type="Pfam" id="PF16998">
    <property type="entry name" value="17kDa_Anti_2"/>
    <property type="match status" value="1"/>
</dbReference>
<sequence>MSLPACALLLAGCSSLPPVDTMATGSVPVRTSAYAREPIPKGIATEDWTAARGALTEALGTKASAPSVPWENLAGSTRGTVTPLAERTADGGGKCREFLMSFVREEREEWLQGEACKAAKGAWKVDQARMLERS</sequence>
<reference evidence="4" key="2">
    <citation type="submission" date="2023-07" db="EMBL/GenBank/DDBJ databases">
        <title>Ancylobacter moscoviensis sp. nov., facultatively methylotrophic bacteria from activated sludge and the reclassification of Starkeya novella (Starkey 1934) Kelly et al. 2000 as Ancylobacter novellus comb. nov., Starkeya koreensis Im et al. 2006 as Ancylobacter koreensis comb.nov., Angulomicrobium tetraedrale Vasil'eva et al. 1986 as Ancylobacter tetraedralis comb. nov., Angulomicrobium amanitiforme Fritz et al. 2004 as Ancylobacter amanitiformis comb. nov. and Methylorhabdus multivorans Doronina et al. 1996 as Ancylobacter multivorans comb. nov. and emended description of the genus Ancylobacter.</title>
        <authorList>
            <person name="Doronina N."/>
            <person name="Chemodurova A."/>
            <person name="Grouzdev D."/>
            <person name="Koziaeva V."/>
            <person name="Shi W."/>
            <person name="Wu L."/>
            <person name="Kaparullina E."/>
        </authorList>
    </citation>
    <scope>NUCLEOTIDE SEQUENCE [LARGE SCALE GENOMIC DNA]</scope>
    <source>
        <strain evidence="4">Jip08</strain>
    </source>
</reference>
<proteinExistence type="predicted"/>
<feature type="domain" description="Surface antigen" evidence="2">
    <location>
        <begin position="21"/>
        <end position="126"/>
    </location>
</feature>
<reference evidence="3 4" key="1">
    <citation type="submission" date="2022-04" db="EMBL/GenBank/DDBJ databases">
        <authorList>
            <person name="Grouzdev D.S."/>
            <person name="Pantiukh K.S."/>
            <person name="Krutkina M.S."/>
        </authorList>
    </citation>
    <scope>NUCLEOTIDE SEQUENCE [LARGE SCALE GENOMIC DNA]</scope>
    <source>
        <strain evidence="3 4">Jip08</strain>
    </source>
</reference>
<accession>A0ABT0DJK5</accession>
<keyword evidence="4" id="KW-1185">Reference proteome</keyword>
<evidence type="ECO:0000313" key="4">
    <source>
        <dbReference type="Proteomes" id="UP001202867"/>
    </source>
</evidence>
<protein>
    <submittedName>
        <fullName evidence="3">RT0821/Lpp0805 family surface protein</fullName>
    </submittedName>
</protein>
<gene>
    <name evidence="3" type="ORF">MWN33_05390</name>
</gene>
<comment type="caution">
    <text evidence="3">The sequence shown here is derived from an EMBL/GenBank/DDBJ whole genome shotgun (WGS) entry which is preliminary data.</text>
</comment>
<feature type="region of interest" description="Disordered" evidence="1">
    <location>
        <begin position="66"/>
        <end position="89"/>
    </location>
</feature>